<dbReference type="RefSeq" id="WP_203378039.1">
    <property type="nucleotide sequence ID" value="NZ_JAENHP010000006.1"/>
</dbReference>
<proteinExistence type="predicted"/>
<reference evidence="1 2" key="1">
    <citation type="submission" date="2021-01" db="EMBL/GenBank/DDBJ databases">
        <title>Actinoplanes sp. nov. LDG1-06 isolated from lichen.</title>
        <authorList>
            <person name="Saeng-In P."/>
            <person name="Phongsopitanun W."/>
            <person name="Kanchanasin P."/>
            <person name="Yuki M."/>
            <person name="Kudo T."/>
            <person name="Ohkuma M."/>
            <person name="Tanasupawat S."/>
        </authorList>
    </citation>
    <scope>NUCLEOTIDE SEQUENCE [LARGE SCALE GENOMIC DNA]</scope>
    <source>
        <strain evidence="1 2">LDG1-06</strain>
    </source>
</reference>
<sequence>MVAGVAGKLWSAGARHRNRFEQLWAAALSEGDTTRFLKGRIDDLAVG</sequence>
<organism evidence="1 2">
    <name type="scientific">Paractinoplanes ovalisporus</name>
    <dbReference type="NCBI Taxonomy" id="2810368"/>
    <lineage>
        <taxon>Bacteria</taxon>
        <taxon>Bacillati</taxon>
        <taxon>Actinomycetota</taxon>
        <taxon>Actinomycetes</taxon>
        <taxon>Micromonosporales</taxon>
        <taxon>Micromonosporaceae</taxon>
        <taxon>Paractinoplanes</taxon>
    </lineage>
</organism>
<accession>A0ABS2ADY6</accession>
<protein>
    <submittedName>
        <fullName evidence="1">Uncharacterized protein</fullName>
    </submittedName>
</protein>
<evidence type="ECO:0000313" key="2">
    <source>
        <dbReference type="Proteomes" id="UP000632138"/>
    </source>
</evidence>
<gene>
    <name evidence="1" type="ORF">JIG36_20980</name>
</gene>
<name>A0ABS2ADY6_9ACTN</name>
<dbReference type="EMBL" id="JAENHP010000006">
    <property type="protein sequence ID" value="MBM2618033.1"/>
    <property type="molecule type" value="Genomic_DNA"/>
</dbReference>
<dbReference type="Proteomes" id="UP000632138">
    <property type="component" value="Unassembled WGS sequence"/>
</dbReference>
<evidence type="ECO:0000313" key="1">
    <source>
        <dbReference type="EMBL" id="MBM2618033.1"/>
    </source>
</evidence>
<keyword evidence="2" id="KW-1185">Reference proteome</keyword>
<comment type="caution">
    <text evidence="1">The sequence shown here is derived from an EMBL/GenBank/DDBJ whole genome shotgun (WGS) entry which is preliminary data.</text>
</comment>